<evidence type="ECO:0008006" key="4">
    <source>
        <dbReference type="Google" id="ProtNLM"/>
    </source>
</evidence>
<name>A0ABV9PBE1_9FLAO</name>
<keyword evidence="3" id="KW-1185">Reference proteome</keyword>
<comment type="caution">
    <text evidence="2">The sequence shown here is derived from an EMBL/GenBank/DDBJ whole genome shotgun (WGS) entry which is preliminary data.</text>
</comment>
<proteinExistence type="predicted"/>
<keyword evidence="1" id="KW-1133">Transmembrane helix</keyword>
<keyword evidence="1" id="KW-0472">Membrane</keyword>
<reference evidence="3" key="1">
    <citation type="journal article" date="2019" name="Int. J. Syst. Evol. Microbiol.">
        <title>The Global Catalogue of Microorganisms (GCM) 10K type strain sequencing project: providing services to taxonomists for standard genome sequencing and annotation.</title>
        <authorList>
            <consortium name="The Broad Institute Genomics Platform"/>
            <consortium name="The Broad Institute Genome Sequencing Center for Infectious Disease"/>
            <person name="Wu L."/>
            <person name="Ma J."/>
        </authorList>
    </citation>
    <scope>NUCLEOTIDE SEQUENCE [LARGE SCALE GENOMIC DNA]</scope>
    <source>
        <strain evidence="3">WYCCWR 13023</strain>
    </source>
</reference>
<protein>
    <recommendedName>
        <fullName evidence="4">DUF1360 domain-containing protein</fullName>
    </recommendedName>
</protein>
<gene>
    <name evidence="2" type="ORF">ACFO5S_07485</name>
</gene>
<keyword evidence="1" id="KW-0812">Transmembrane</keyword>
<feature type="transmembrane region" description="Helical" evidence="1">
    <location>
        <begin position="52"/>
        <end position="73"/>
    </location>
</feature>
<sequence>MEIGTQIIWLVLLAIPIACISWTVTHEEIFKEPREWCVKHSQNDRFLLSRKAFYLFTCEYCFSHYVTIAVLLLSDYKLLLNDWKGYILAGFSLVFMANIYMSLFALLRQAIKKEKVEIEKIENETDSEKLSS</sequence>
<dbReference type="EMBL" id="JBHSGV010000003">
    <property type="protein sequence ID" value="MFC4747282.1"/>
    <property type="molecule type" value="Genomic_DNA"/>
</dbReference>
<evidence type="ECO:0000313" key="3">
    <source>
        <dbReference type="Proteomes" id="UP001595935"/>
    </source>
</evidence>
<accession>A0ABV9PBE1</accession>
<feature type="transmembrane region" description="Helical" evidence="1">
    <location>
        <begin position="6"/>
        <end position="24"/>
    </location>
</feature>
<dbReference type="Proteomes" id="UP001595935">
    <property type="component" value="Unassembled WGS sequence"/>
</dbReference>
<organism evidence="2 3">
    <name type="scientific">Flavobacterium branchiicola</name>
    <dbReference type="NCBI Taxonomy" id="1114875"/>
    <lineage>
        <taxon>Bacteria</taxon>
        <taxon>Pseudomonadati</taxon>
        <taxon>Bacteroidota</taxon>
        <taxon>Flavobacteriia</taxon>
        <taxon>Flavobacteriales</taxon>
        <taxon>Flavobacteriaceae</taxon>
        <taxon>Flavobacterium</taxon>
    </lineage>
</organism>
<feature type="transmembrane region" description="Helical" evidence="1">
    <location>
        <begin position="85"/>
        <end position="107"/>
    </location>
</feature>
<evidence type="ECO:0000313" key="2">
    <source>
        <dbReference type="EMBL" id="MFC4747282.1"/>
    </source>
</evidence>
<dbReference type="RefSeq" id="WP_213257597.1">
    <property type="nucleotide sequence ID" value="NZ_JAGYWA010000003.1"/>
</dbReference>
<evidence type="ECO:0000256" key="1">
    <source>
        <dbReference type="SAM" id="Phobius"/>
    </source>
</evidence>